<evidence type="ECO:0000259" key="20">
    <source>
        <dbReference type="PROSITE" id="PS51193"/>
    </source>
</evidence>
<keyword evidence="12" id="KW-0411">Iron-sulfur</keyword>
<feature type="region of interest" description="Disordered" evidence="19">
    <location>
        <begin position="991"/>
        <end position="1015"/>
    </location>
</feature>
<feature type="region of interest" description="Disordered" evidence="19">
    <location>
        <begin position="1055"/>
        <end position="1111"/>
    </location>
</feature>
<feature type="domain" description="Helicase ATP-binding" evidence="20">
    <location>
        <begin position="11"/>
        <end position="451"/>
    </location>
</feature>
<evidence type="ECO:0000256" key="4">
    <source>
        <dbReference type="ARBA" id="ARBA00022485"/>
    </source>
</evidence>
<dbReference type="GO" id="GO:0005524">
    <property type="term" value="F:ATP binding"/>
    <property type="evidence" value="ECO:0007669"/>
    <property type="project" value="UniProtKB-KW"/>
</dbReference>
<dbReference type="InterPro" id="IPR010614">
    <property type="entry name" value="RAD3-like_helicase_DEAD"/>
</dbReference>
<dbReference type="GO" id="GO:1990918">
    <property type="term" value="P:double-strand break repair involved in meiotic recombination"/>
    <property type="evidence" value="ECO:0007669"/>
    <property type="project" value="TreeGrafter"/>
</dbReference>
<dbReference type="InterPro" id="IPR006554">
    <property type="entry name" value="Helicase-like_DEXD_c2"/>
</dbReference>
<dbReference type="CDD" id="cd18788">
    <property type="entry name" value="SF2_C_XPD"/>
    <property type="match status" value="1"/>
</dbReference>
<evidence type="ECO:0000256" key="18">
    <source>
        <dbReference type="ARBA" id="ARBA00082714"/>
    </source>
</evidence>
<evidence type="ECO:0000256" key="11">
    <source>
        <dbReference type="ARBA" id="ARBA00023004"/>
    </source>
</evidence>
<sequence>MSSVVSEYTIGGVKIIFPCKAYPSQLAMMNAIVKGLNSRQHCLLESPTGSGKSLALLCSVLSWQQSLHEKSLDEFSCEKECKKPETSLSCHCRCHSQAVTNDTTADVNQGASCSFTNCKAATSIKSETPSMDKVHNAKVTLSSKLSAKKWASLHGDENDDFQVDRKRIRLLETEQQIRKRHCFAKGVQFVDALEVYQQRRNGELIVHSEKIASFSPKTSPGPCTQCSCSSAKENGKNVSNAKRKENGGKPHIPKIFFGTRTHKQIAQITRELQRTVYSSVRMTILSSRDHTCVHPVVSRSSNRNEKCADLLEGKNGGSCVYYHGVHKLSEHHALQFARKKCQAWDIEDLVSLGKKLRACAYFAARELMVGADIVFCPYNYLLDPQIRESMEINLKEQVVILDEAHNIEDCARESASYSVTETQLRFAREELDIMVVNNIRRKDHDPLRAVCYSLTNWLQESSGQLKERGYETSCKVWSGKEMLAILHNMGITNATFPILQKHFAAVLEKEEKVSNLHEGDVLIEVPIVSPATQIVLKGLFMVLLYLFKDNNRFADDYRVALQQTYVWTNEKQLDIPDKNAFFVQPKHQKSSRQKTAVHTLNFWCLNPAVAFSDLSGNVRTIVLTSGTLSPMDSFSSELGVKFTIQLEANHVIHNSQVWVGTIGAGPKGQKLHATFQHTETFAFQDEVGALLLSVCQTVGQGVLCFLPSYKLLDKLKDRWMHTGLWRNLELVKTVIAEPQGGDKADFDALLQIYYDAIKYKGGKDGALLIAVCRGKVSEGLDFSDDNARAVITIGIPFPNVKDLQVELKRKYNDQHSKTRGLLPGSQWYEIQAYRALNQALGRCIRHKKDWGALLLVDDRFRSNPNKYITGLSKWIRQQIQHHENFSTALDSLDAFAKKNQVGSGFSTQCNSESLLIHSSSKDPSSASLWEASIHLSPDVPVESKVQNLVLEAHSPTAINTVNSAASSQSSNIMATKKNGQNFGVENYIHQTERREKHMDSKPKSPAIKKEREKRNSWTNADLMKQYFSNKPLTSTPLPVNEKKCISKAMYKQKRRTIESSQPVVNERQCQSSLLTEHTPSRPALQLETTSSSEKKSEAAAAEEHPAEEQFCTDGVIDQGTELSPVRGKIELSTLNIAIEAEAEDDSIYFTPELYDDIESEEQQIEPLIQTCSNTVNQNEHGACIVAEDLFEISTSKVVSSVGEIKSNDNMNTELAIIMQNDKIKGNADSDAESITRVGEVEQKKYQEMDTRKKTSKLSRSRNKGLNVQRACKRRTKKAASRGNGFICERKVQYKE</sequence>
<dbReference type="FunFam" id="3.40.50.300:FF:000731">
    <property type="entry name" value="Fanconi anemia group J protein homolog"/>
    <property type="match status" value="1"/>
</dbReference>
<dbReference type="InterPro" id="IPR014013">
    <property type="entry name" value="Helic_SF1/SF2_ATP-bd_DinG/Rad3"/>
</dbReference>
<reference evidence="22" key="1">
    <citation type="journal article" date="2017" name="PLoS ONE">
        <title>The Agassiz's desert tortoise genome provides a resource for the conservation of a threatened species.</title>
        <authorList>
            <person name="Tollis M."/>
            <person name="DeNardo D.F."/>
            <person name="Cornelius J.A."/>
            <person name="Dolby G.A."/>
            <person name="Edwards T."/>
            <person name="Henen B.T."/>
            <person name="Karl A.E."/>
            <person name="Murphy R.W."/>
            <person name="Kusumi K."/>
        </authorList>
    </citation>
    <scope>NUCLEOTIDE SEQUENCE [LARGE SCALE GENOMIC DNA]</scope>
</reference>
<comment type="similarity">
    <text evidence="3">Belongs to the DEAD box helicase family. DEAH subfamily.</text>
</comment>
<dbReference type="GO" id="GO:0005634">
    <property type="term" value="C:nucleus"/>
    <property type="evidence" value="ECO:0007669"/>
    <property type="project" value="UniProtKB-SubCell"/>
</dbReference>
<protein>
    <recommendedName>
        <fullName evidence="16">DNA 5'-3' helicase</fullName>
        <ecNumber evidence="16">5.6.2.3</ecNumber>
    </recommendedName>
    <alternativeName>
        <fullName evidence="18">DNA 5'-3' helicase FANCJ</fullName>
    </alternativeName>
</protein>
<feature type="compositionally biased region" description="Basic residues" evidence="19">
    <location>
        <begin position="1253"/>
        <end position="1262"/>
    </location>
</feature>
<keyword evidence="22" id="KW-1185">Reference proteome</keyword>
<keyword evidence="11" id="KW-0408">Iron</keyword>
<accession>A0A452GSC9</accession>
<feature type="compositionally biased region" description="Basic residues" evidence="19">
    <location>
        <begin position="1270"/>
        <end position="1279"/>
    </location>
</feature>
<comment type="catalytic activity">
    <reaction evidence="17">
        <text>ATP + H2O = ADP + phosphate + H(+)</text>
        <dbReference type="Rhea" id="RHEA:13065"/>
        <dbReference type="ChEBI" id="CHEBI:15377"/>
        <dbReference type="ChEBI" id="CHEBI:15378"/>
        <dbReference type="ChEBI" id="CHEBI:30616"/>
        <dbReference type="ChEBI" id="CHEBI:43474"/>
        <dbReference type="ChEBI" id="CHEBI:456216"/>
        <dbReference type="EC" id="5.6.2.3"/>
    </reaction>
</comment>
<dbReference type="Proteomes" id="UP000291020">
    <property type="component" value="Unassembled WGS sequence"/>
</dbReference>
<feature type="compositionally biased region" description="Basic and acidic residues" evidence="19">
    <location>
        <begin position="1092"/>
        <end position="1107"/>
    </location>
</feature>
<dbReference type="PROSITE" id="PS51193">
    <property type="entry name" value="HELICASE_ATP_BIND_2"/>
    <property type="match status" value="1"/>
</dbReference>
<feature type="compositionally biased region" description="Polar residues" evidence="19">
    <location>
        <begin position="1058"/>
        <end position="1077"/>
    </location>
</feature>
<organism evidence="21 22">
    <name type="scientific">Gopherus agassizii</name>
    <name type="common">Agassiz's desert tortoise</name>
    <dbReference type="NCBI Taxonomy" id="38772"/>
    <lineage>
        <taxon>Eukaryota</taxon>
        <taxon>Metazoa</taxon>
        <taxon>Chordata</taxon>
        <taxon>Craniata</taxon>
        <taxon>Vertebrata</taxon>
        <taxon>Euteleostomi</taxon>
        <taxon>Archelosauria</taxon>
        <taxon>Testudinata</taxon>
        <taxon>Testudines</taxon>
        <taxon>Cryptodira</taxon>
        <taxon>Durocryptodira</taxon>
        <taxon>Testudinoidea</taxon>
        <taxon>Testudinidae</taxon>
        <taxon>Gopherus</taxon>
    </lineage>
</organism>
<evidence type="ECO:0000256" key="16">
    <source>
        <dbReference type="ARBA" id="ARBA00044969"/>
    </source>
</evidence>
<comment type="subcellular location">
    <subcellularLocation>
        <location evidence="2">Nucleus</location>
    </subcellularLocation>
</comment>
<dbReference type="GO" id="GO:0051539">
    <property type="term" value="F:4 iron, 4 sulfur cluster binding"/>
    <property type="evidence" value="ECO:0007669"/>
    <property type="project" value="UniProtKB-KW"/>
</dbReference>
<dbReference type="InterPro" id="IPR045028">
    <property type="entry name" value="DinG/Rad3-like"/>
</dbReference>
<reference evidence="21" key="3">
    <citation type="submission" date="2025-09" db="UniProtKB">
        <authorList>
            <consortium name="Ensembl"/>
        </authorList>
    </citation>
    <scope>IDENTIFICATION</scope>
</reference>
<evidence type="ECO:0000256" key="19">
    <source>
        <dbReference type="SAM" id="MobiDB-lite"/>
    </source>
</evidence>
<keyword evidence="14" id="KW-0413">Isomerase</keyword>
<dbReference type="PANTHER" id="PTHR11472">
    <property type="entry name" value="DNA REPAIR DEAD HELICASE RAD3/XP-D SUBFAMILY MEMBER"/>
    <property type="match status" value="1"/>
</dbReference>
<reference evidence="21" key="2">
    <citation type="submission" date="2025-08" db="UniProtKB">
        <authorList>
            <consortium name="Ensembl"/>
        </authorList>
    </citation>
    <scope>IDENTIFICATION</scope>
</reference>
<dbReference type="PANTHER" id="PTHR11472:SF47">
    <property type="entry name" value="FANCONI ANEMIA GROUP J PROTEIN"/>
    <property type="match status" value="1"/>
</dbReference>
<dbReference type="GO" id="GO:0003677">
    <property type="term" value="F:DNA binding"/>
    <property type="evidence" value="ECO:0007669"/>
    <property type="project" value="InterPro"/>
</dbReference>
<dbReference type="SMART" id="SM00488">
    <property type="entry name" value="DEXDc2"/>
    <property type="match status" value="1"/>
</dbReference>
<dbReference type="Pfam" id="PF06733">
    <property type="entry name" value="DEAD_2"/>
    <property type="match status" value="1"/>
</dbReference>
<dbReference type="NCBIfam" id="TIGR00604">
    <property type="entry name" value="rad3"/>
    <property type="match status" value="1"/>
</dbReference>
<keyword evidence="15" id="KW-0539">Nucleus</keyword>
<dbReference type="FunFam" id="3.40.50.300:FF:004771">
    <property type="entry name" value="BRCA1 interacting protein C-terminal helicase 1"/>
    <property type="match status" value="1"/>
</dbReference>
<dbReference type="GO" id="GO:0006289">
    <property type="term" value="P:nucleotide-excision repair"/>
    <property type="evidence" value="ECO:0007669"/>
    <property type="project" value="TreeGrafter"/>
</dbReference>
<evidence type="ECO:0000256" key="7">
    <source>
        <dbReference type="ARBA" id="ARBA00022763"/>
    </source>
</evidence>
<dbReference type="SUPFAM" id="SSF52540">
    <property type="entry name" value="P-loop containing nucleoside triphosphate hydrolases"/>
    <property type="match status" value="2"/>
</dbReference>
<dbReference type="InterPro" id="IPR013020">
    <property type="entry name" value="Rad3/Chl1-like"/>
</dbReference>
<comment type="cofactor">
    <cofactor evidence="1">
        <name>[4Fe-4S] cluster</name>
        <dbReference type="ChEBI" id="CHEBI:49883"/>
    </cofactor>
</comment>
<evidence type="ECO:0000256" key="10">
    <source>
        <dbReference type="ARBA" id="ARBA00022840"/>
    </source>
</evidence>
<evidence type="ECO:0000313" key="22">
    <source>
        <dbReference type="Proteomes" id="UP000291020"/>
    </source>
</evidence>
<keyword evidence="8" id="KW-0378">Hydrolase</keyword>
<dbReference type="Gene3D" id="3.40.50.300">
    <property type="entry name" value="P-loop containing nucleotide triphosphate hydrolases"/>
    <property type="match status" value="3"/>
</dbReference>
<keyword evidence="7" id="KW-0227">DNA damage</keyword>
<keyword evidence="4" id="KW-0004">4Fe-4S</keyword>
<evidence type="ECO:0000256" key="5">
    <source>
        <dbReference type="ARBA" id="ARBA00022723"/>
    </source>
</evidence>
<dbReference type="EC" id="5.6.2.3" evidence="16"/>
<evidence type="ECO:0000256" key="6">
    <source>
        <dbReference type="ARBA" id="ARBA00022741"/>
    </source>
</evidence>
<evidence type="ECO:0000256" key="9">
    <source>
        <dbReference type="ARBA" id="ARBA00022806"/>
    </source>
</evidence>
<evidence type="ECO:0000313" key="21">
    <source>
        <dbReference type="Ensembl" id="ENSGAGP00000004629.1"/>
    </source>
</evidence>
<evidence type="ECO:0000256" key="12">
    <source>
        <dbReference type="ARBA" id="ARBA00023014"/>
    </source>
</evidence>
<dbReference type="GO" id="GO:0046872">
    <property type="term" value="F:metal ion binding"/>
    <property type="evidence" value="ECO:0007669"/>
    <property type="project" value="UniProtKB-KW"/>
</dbReference>
<keyword evidence="5" id="KW-0479">Metal-binding</keyword>
<keyword evidence="10" id="KW-0067">ATP-binding</keyword>
<feature type="region of interest" description="Disordered" evidence="19">
    <location>
        <begin position="1246"/>
        <end position="1281"/>
    </location>
</feature>
<dbReference type="InterPro" id="IPR006555">
    <property type="entry name" value="ATP-dep_Helicase_C"/>
</dbReference>
<evidence type="ECO:0000256" key="14">
    <source>
        <dbReference type="ARBA" id="ARBA00023235"/>
    </source>
</evidence>
<evidence type="ECO:0000256" key="15">
    <source>
        <dbReference type="ARBA" id="ARBA00023242"/>
    </source>
</evidence>
<evidence type="ECO:0000256" key="3">
    <source>
        <dbReference type="ARBA" id="ARBA00008792"/>
    </source>
</evidence>
<evidence type="ECO:0000256" key="13">
    <source>
        <dbReference type="ARBA" id="ARBA00023204"/>
    </source>
</evidence>
<dbReference type="GO" id="GO:0043139">
    <property type="term" value="F:5'-3' DNA helicase activity"/>
    <property type="evidence" value="ECO:0007669"/>
    <property type="project" value="UniProtKB-EC"/>
</dbReference>
<dbReference type="Ensembl" id="ENSGAGT00000005424.1">
    <property type="protein sequence ID" value="ENSGAGP00000004629.1"/>
    <property type="gene ID" value="ENSGAGG00000003822.1"/>
</dbReference>
<dbReference type="STRING" id="38772.ENSGAGP00000004629"/>
<evidence type="ECO:0000256" key="17">
    <source>
        <dbReference type="ARBA" id="ARBA00048954"/>
    </source>
</evidence>
<keyword evidence="6" id="KW-0547">Nucleotide-binding</keyword>
<dbReference type="Pfam" id="PF13307">
    <property type="entry name" value="Helicase_C_2"/>
    <property type="match status" value="1"/>
</dbReference>
<dbReference type="SMART" id="SM00491">
    <property type="entry name" value="HELICc2"/>
    <property type="match status" value="1"/>
</dbReference>
<evidence type="ECO:0000256" key="2">
    <source>
        <dbReference type="ARBA" id="ARBA00004123"/>
    </source>
</evidence>
<dbReference type="InterPro" id="IPR027417">
    <property type="entry name" value="P-loop_NTPase"/>
</dbReference>
<evidence type="ECO:0000256" key="1">
    <source>
        <dbReference type="ARBA" id="ARBA00001966"/>
    </source>
</evidence>
<dbReference type="GO" id="GO:0016818">
    <property type="term" value="F:hydrolase activity, acting on acid anhydrides, in phosphorus-containing anhydrides"/>
    <property type="evidence" value="ECO:0007669"/>
    <property type="project" value="InterPro"/>
</dbReference>
<keyword evidence="9" id="KW-0347">Helicase</keyword>
<name>A0A452GSC9_9SAUR</name>
<proteinExistence type="inferred from homology"/>
<keyword evidence="13" id="KW-0234">DNA repair</keyword>
<evidence type="ECO:0000256" key="8">
    <source>
        <dbReference type="ARBA" id="ARBA00022801"/>
    </source>
</evidence>